<gene>
    <name evidence="1" type="ORF">HMPREF9195_00888</name>
</gene>
<dbReference type="AlphaFoldDB" id="A0AA87NR89"/>
<proteinExistence type="predicted"/>
<organism evidence="1 2">
    <name type="scientific">Treponema medium ATCC 700293</name>
    <dbReference type="NCBI Taxonomy" id="1125700"/>
    <lineage>
        <taxon>Bacteria</taxon>
        <taxon>Pseudomonadati</taxon>
        <taxon>Spirochaetota</taxon>
        <taxon>Spirochaetia</taxon>
        <taxon>Spirochaetales</taxon>
        <taxon>Treponemataceae</taxon>
        <taxon>Treponema</taxon>
    </lineage>
</organism>
<reference evidence="1 2" key="1">
    <citation type="submission" date="2013-04" db="EMBL/GenBank/DDBJ databases">
        <title>The Genome Sequence of Treponema medium ATCC 700293.</title>
        <authorList>
            <consortium name="The Broad Institute Genomics Platform"/>
            <person name="Earl A."/>
            <person name="Ward D."/>
            <person name="Feldgarden M."/>
            <person name="Gevers D."/>
            <person name="Leonetti C."/>
            <person name="Blanton J.M."/>
            <person name="Dewhirst F.E."/>
            <person name="Izard J."/>
            <person name="Walker B."/>
            <person name="Young S."/>
            <person name="Zeng Q."/>
            <person name="Gargeya S."/>
            <person name="Fitzgerald M."/>
            <person name="Haas B."/>
            <person name="Abouelleil A."/>
            <person name="Allen A.W."/>
            <person name="Alvarado L."/>
            <person name="Arachchi H.M."/>
            <person name="Berlin A.M."/>
            <person name="Chapman S.B."/>
            <person name="Gainer-Dewar J."/>
            <person name="Goldberg J."/>
            <person name="Griggs A."/>
            <person name="Gujja S."/>
            <person name="Hansen M."/>
            <person name="Howarth C."/>
            <person name="Imamovic A."/>
            <person name="Ireland A."/>
            <person name="Larimer J."/>
            <person name="McCowan C."/>
            <person name="Murphy C."/>
            <person name="Pearson M."/>
            <person name="Poon T.W."/>
            <person name="Priest M."/>
            <person name="Roberts A."/>
            <person name="Saif S."/>
            <person name="Shea T."/>
            <person name="Sisk P."/>
            <person name="Sykes S."/>
            <person name="Wortman J."/>
            <person name="Nusbaum C."/>
            <person name="Birren B."/>
        </authorList>
    </citation>
    <scope>NUCLEOTIDE SEQUENCE [LARGE SCALE GENOMIC DNA]</scope>
    <source>
        <strain evidence="1 2">ATCC 700293</strain>
    </source>
</reference>
<evidence type="ECO:0000313" key="2">
    <source>
        <dbReference type="Proteomes" id="UP000014634"/>
    </source>
</evidence>
<dbReference type="RefSeq" id="WP_016522855.1">
    <property type="nucleotide sequence ID" value="NZ_KE332517.1"/>
</dbReference>
<name>A0AA87NR89_TREMD</name>
<protein>
    <submittedName>
        <fullName evidence="1">Uncharacterized protein</fullName>
    </submittedName>
</protein>
<dbReference type="Proteomes" id="UP000014634">
    <property type="component" value="Unassembled WGS sequence"/>
</dbReference>
<sequence length="867" mass="95379">MFYHKYSKYYVYIGVLIALALTATCSLQPFSSVRVKARPEVHLPLGSAKITVSDIEEKLGDIAASNEDSSSGTKARIFRYAPPDATGEDKNQLRYLIHYPVQSLDFDISNYFGENAVSSDTGLSYKVDEKISIPTLDTTESFTIVEPDVINAKLLEAFNNAETSTLPSIDIPVGTPSGHSMPIDITINFAGFEELTLEYGTSLTLLAELPAGMTCSFSDAKLTSNGNTFDGYNLGQDKVRFSIYNSYNTISKSLRLTGTMTLGGSVSSGGTVRFRSTLEGTIKEAKGVNAHLEHLTLGGVQTVELPLPDDFKKATIEKGSLKFAIQQPEGWSGIDIKEKTKIEQSGASGLLIDPPAFRSLGTPIPLATLKLNDSKTLTYTPELDVTLTNATYRKPSKPLSADFSFSIQEFTDLTLKNKDTLAIAKTEPIPEAMKKWINKIEFNEVSATVKMDNGLPEGNPITVKLSSTALNISPQSQEFPSQKSTEHTYSSSADWILDVQHTHTLDLNATVELPNYNDSDKTFTLKNISTGTDIKVSVETKFTLDWKKITLKAQTGQSFSYPQGDNNFIDLSALSNLKKAYLKMPDMPVYVYAGTASGLLADKPIKIGLSARYKEEGSSTPQSMTLCNETPCILQNFPADKFVDTKKEYTEAIPPYSFAIKHGITDNTLADIFNKYPTGVQLAYTVTMDEMEVDRATYDNIINAGGKAEIKLDVLLEIPVGFTIETTDPISFMPFMKGIGERDILNRTSANDKLLDERITKALQSIQLNANIRNESGFQPTITFQAKAEDGSVLVEKELSSVTGKQDPLKFTKDDWNKLQNTYPVYPEILLQFPADKRTIKINKDFTVSASLSVSAKTDIDYSMKVN</sequence>
<dbReference type="EMBL" id="ATFE01000005">
    <property type="protein sequence ID" value="EPF29378.1"/>
    <property type="molecule type" value="Genomic_DNA"/>
</dbReference>
<comment type="caution">
    <text evidence="1">The sequence shown here is derived from an EMBL/GenBank/DDBJ whole genome shotgun (WGS) entry which is preliminary data.</text>
</comment>
<accession>A0AA87NR89</accession>
<evidence type="ECO:0000313" key="1">
    <source>
        <dbReference type="EMBL" id="EPF29378.1"/>
    </source>
</evidence>